<feature type="disulfide bond" evidence="1">
    <location>
        <begin position="601"/>
        <end position="611"/>
    </location>
</feature>
<comment type="caution">
    <text evidence="1">Lacks conserved residue(s) required for the propagation of feature annotation.</text>
</comment>
<keyword evidence="2" id="KW-0812">Transmembrane</keyword>
<dbReference type="InterPro" id="IPR057013">
    <property type="entry name" value="LRR_ComC"/>
</dbReference>
<dbReference type="PANTHER" id="PTHR24032">
    <property type="entry name" value="EGF-LIKE DOMAIN-CONTAINING PROTEIN-RELATED-RELATED"/>
    <property type="match status" value="1"/>
</dbReference>
<dbReference type="PANTHER" id="PTHR24032:SF14">
    <property type="entry name" value="EGF-LIKE DOMAIN-CONTAINING PROTEIN-RELATED"/>
    <property type="match status" value="1"/>
</dbReference>
<dbReference type="PROSITE" id="PS00022">
    <property type="entry name" value="EGF_1"/>
    <property type="match status" value="1"/>
</dbReference>
<dbReference type="AlphaFoldDB" id="A0AAN7TVN9"/>
<dbReference type="EMBL" id="JAVFKY010000005">
    <property type="protein sequence ID" value="KAK5576478.1"/>
    <property type="molecule type" value="Genomic_DNA"/>
</dbReference>
<proteinExistence type="predicted"/>
<dbReference type="Gene3D" id="3.80.10.10">
    <property type="entry name" value="Ribonuclease Inhibitor"/>
    <property type="match status" value="1"/>
</dbReference>
<keyword evidence="2" id="KW-1133">Transmembrane helix</keyword>
<keyword evidence="3" id="KW-0732">Signal</keyword>
<feature type="disulfide bond" evidence="1">
    <location>
        <begin position="620"/>
        <end position="629"/>
    </location>
</feature>
<evidence type="ECO:0000256" key="3">
    <source>
        <dbReference type="SAM" id="SignalP"/>
    </source>
</evidence>
<keyword evidence="1" id="KW-1015">Disulfide bond</keyword>
<feature type="transmembrane region" description="Helical" evidence="2">
    <location>
        <begin position="1000"/>
        <end position="1021"/>
    </location>
</feature>
<dbReference type="CDD" id="cd00055">
    <property type="entry name" value="EGF_Lam"/>
    <property type="match status" value="1"/>
</dbReference>
<keyword evidence="6" id="KW-1185">Reference proteome</keyword>
<organism evidence="5 6">
    <name type="scientific">Dictyostelium firmibasis</name>
    <dbReference type="NCBI Taxonomy" id="79012"/>
    <lineage>
        <taxon>Eukaryota</taxon>
        <taxon>Amoebozoa</taxon>
        <taxon>Evosea</taxon>
        <taxon>Eumycetozoa</taxon>
        <taxon>Dictyostelia</taxon>
        <taxon>Dictyosteliales</taxon>
        <taxon>Dictyosteliaceae</taxon>
        <taxon>Dictyostelium</taxon>
    </lineage>
</organism>
<feature type="domain" description="EGF-like" evidence="4">
    <location>
        <begin position="597"/>
        <end position="630"/>
    </location>
</feature>
<dbReference type="Pfam" id="PF22933">
    <property type="entry name" value="ComC_SSD"/>
    <property type="match status" value="1"/>
</dbReference>
<evidence type="ECO:0000313" key="6">
    <source>
        <dbReference type="Proteomes" id="UP001344447"/>
    </source>
</evidence>
<name>A0AAN7TVN9_9MYCE</name>
<evidence type="ECO:0000313" key="5">
    <source>
        <dbReference type="EMBL" id="KAK5576478.1"/>
    </source>
</evidence>
<sequence>MKFLIFIILFLFYQVNPLLTNSLSNVEYLCADSIAAIFLNGVTFPYNGSYGYEYCDNINFFCTGDSVSKISFSGLINSFNSTYLNCFKQLSILELDNCRVSQKFFTTNITAPIKEIRLITPNSNISFSGVKLNPLVKSFNYIGKTPLNLDFDFSTFSDVQNLTIDYNGSEPNWNYYNDLTESKIMSRWSIVSANVPSFNLMNIEFLTIYFSKPYLDNSKNNYKTFKNISHVKFRLFNISNPFELVFPVDIFNFERNSQEIEFSNPFSKVSSLLDLSIYTNKSGITKLTILNPGLNFNYNGLFPFINLQNSFSNINQFTFINGNFSNVPDLSSFGGSISILNLSNNKISGTLPEFQRNLSNLKSVDLSKNSITGTVPKSWCELELVDFTYNNFSGNIPFCYSCFSLITRVLFVGNPNLNIQQTTCLTSPNLIFDENEGCYYLFGSDLGSGVYFKTNQHPMVSDYEWKVVIPNRKFVNCIGVDFGIAPTLFEIYYSSNGNNYTLSSESINPKITQVQIPQVFTNTGTVIFIGSYFSYNSSIISININGYSCEPQITQFEKLSCIVSISALNETKQIIAIVKIGDLSTQVTFNPTVEINNIIGCAISCNSNQFCSNDVGICKCLEGYFGSTCDGVVHYVTSVESVERKGGMIRLYGEYGPIHNDVTIKVGKLDCDNITIINNNQVLCMLGSFPPNASQFQTLNFTQNNIIWISDDIYQIRETIINCLNDCNEFSSLKSGSCNKSTGICDCKLGWIGFDCGSNATSNVNNTIDNNGTTTISYDLTKFQVSITKLIEVKYDNTIYKTFDLLNNWRLLSKNNNILSFQQILEGNKGTVQFIWEEAINDKEYEFLGTKYKLDKGSIKISINISNYQFNSELNTLQLEIESKVNNETNQKDCNSQTQSLDTFNQQQLNFISIQKDKKQLYGRFINKVSSNGRPTFMETKATKNNDNSSVTLSMSIPHCTKSCIIDPDFSVLLDVDHKSSCEIDNGNQSTSDGVPTTTIIAVIVSVVGAATLFGIGLLIYRKTKIENQLAVKLKNIKK</sequence>
<dbReference type="InterPro" id="IPR054484">
    <property type="entry name" value="ComC_SSD"/>
</dbReference>
<dbReference type="InterPro" id="IPR002049">
    <property type="entry name" value="LE_dom"/>
</dbReference>
<dbReference type="PROSITE" id="PS50026">
    <property type="entry name" value="EGF_3"/>
    <property type="match status" value="1"/>
</dbReference>
<keyword evidence="1" id="KW-0245">EGF-like domain</keyword>
<dbReference type="InterPro" id="IPR000742">
    <property type="entry name" value="EGF"/>
</dbReference>
<evidence type="ECO:0000256" key="2">
    <source>
        <dbReference type="SAM" id="Phobius"/>
    </source>
</evidence>
<dbReference type="Pfam" id="PF24141">
    <property type="entry name" value="LRR_ComC"/>
    <property type="match status" value="1"/>
</dbReference>
<dbReference type="SUPFAM" id="SSF52058">
    <property type="entry name" value="L domain-like"/>
    <property type="match status" value="1"/>
</dbReference>
<dbReference type="Pfam" id="PF00053">
    <property type="entry name" value="EGF_laminin"/>
    <property type="match status" value="1"/>
</dbReference>
<accession>A0AAN7TVN9</accession>
<reference evidence="5 6" key="1">
    <citation type="submission" date="2023-11" db="EMBL/GenBank/DDBJ databases">
        <title>Dfirmibasis_genome.</title>
        <authorList>
            <person name="Edelbroek B."/>
            <person name="Kjellin J."/>
            <person name="Jerlstrom-Hultqvist J."/>
            <person name="Soderbom F."/>
        </authorList>
    </citation>
    <scope>NUCLEOTIDE SEQUENCE [LARGE SCALE GENOMIC DNA]</scope>
    <source>
        <strain evidence="5 6">TNS-C-14</strain>
    </source>
</reference>
<keyword evidence="2" id="KW-0472">Membrane</keyword>
<dbReference type="PROSITE" id="PS01186">
    <property type="entry name" value="EGF_2"/>
    <property type="match status" value="1"/>
</dbReference>
<feature type="chain" id="PRO_5042844731" description="EGF-like domain-containing protein" evidence="3">
    <location>
        <begin position="18"/>
        <end position="1039"/>
    </location>
</feature>
<dbReference type="Proteomes" id="UP001344447">
    <property type="component" value="Unassembled WGS sequence"/>
</dbReference>
<protein>
    <recommendedName>
        <fullName evidence="4">EGF-like domain-containing protein</fullName>
    </recommendedName>
</protein>
<evidence type="ECO:0000259" key="4">
    <source>
        <dbReference type="PROSITE" id="PS50026"/>
    </source>
</evidence>
<evidence type="ECO:0000256" key="1">
    <source>
        <dbReference type="PROSITE-ProRule" id="PRU00076"/>
    </source>
</evidence>
<dbReference type="InterPro" id="IPR032675">
    <property type="entry name" value="LRR_dom_sf"/>
</dbReference>
<comment type="caution">
    <text evidence="5">The sequence shown here is derived from an EMBL/GenBank/DDBJ whole genome shotgun (WGS) entry which is preliminary data.</text>
</comment>
<feature type="signal peptide" evidence="3">
    <location>
        <begin position="1"/>
        <end position="17"/>
    </location>
</feature>
<dbReference type="InterPro" id="IPR053331">
    <property type="entry name" value="EGF-like_comC"/>
</dbReference>
<gene>
    <name evidence="5" type="ORF">RB653_007622</name>
</gene>